<evidence type="ECO:0000256" key="5">
    <source>
        <dbReference type="SAM" id="SignalP"/>
    </source>
</evidence>
<keyword evidence="3 4" id="KW-0326">Glycosidase</keyword>
<comment type="caution">
    <text evidence="7">The sequence shown here is derived from an EMBL/GenBank/DDBJ whole genome shotgun (WGS) entry which is preliminary data.</text>
</comment>
<feature type="domain" description="Beta-xylosidase C-terminal Concanavalin A-like" evidence="6">
    <location>
        <begin position="351"/>
        <end position="543"/>
    </location>
</feature>
<name>A0ABT4UII6_9BACT</name>
<dbReference type="RefSeq" id="WP_407030969.1">
    <property type="nucleotide sequence ID" value="NZ_JAQGEF010000007.1"/>
</dbReference>
<evidence type="ECO:0000256" key="1">
    <source>
        <dbReference type="ARBA" id="ARBA00009865"/>
    </source>
</evidence>
<feature type="chain" id="PRO_5045407163" evidence="5">
    <location>
        <begin position="22"/>
        <end position="550"/>
    </location>
</feature>
<dbReference type="GO" id="GO:0016787">
    <property type="term" value="F:hydrolase activity"/>
    <property type="evidence" value="ECO:0007669"/>
    <property type="project" value="UniProtKB-KW"/>
</dbReference>
<feature type="signal peptide" evidence="5">
    <location>
        <begin position="1"/>
        <end position="21"/>
    </location>
</feature>
<dbReference type="Gene3D" id="2.60.120.200">
    <property type="match status" value="1"/>
</dbReference>
<gene>
    <name evidence="7" type="ORF">O3P16_07475</name>
</gene>
<dbReference type="InterPro" id="IPR041542">
    <property type="entry name" value="GH43_C2"/>
</dbReference>
<dbReference type="InterPro" id="IPR023296">
    <property type="entry name" value="Glyco_hydro_beta-prop_sf"/>
</dbReference>
<dbReference type="Pfam" id="PF17851">
    <property type="entry name" value="GH43_C2"/>
    <property type="match status" value="1"/>
</dbReference>
<evidence type="ECO:0000256" key="4">
    <source>
        <dbReference type="RuleBase" id="RU361187"/>
    </source>
</evidence>
<dbReference type="InterPro" id="IPR051795">
    <property type="entry name" value="Glycosyl_Hydrlase_43"/>
</dbReference>
<proteinExistence type="inferred from homology"/>
<evidence type="ECO:0000259" key="6">
    <source>
        <dbReference type="Pfam" id="PF17851"/>
    </source>
</evidence>
<keyword evidence="5" id="KW-0732">Signal</keyword>
<dbReference type="PANTHER" id="PTHR42812:SF12">
    <property type="entry name" value="BETA-XYLOSIDASE-RELATED"/>
    <property type="match status" value="1"/>
</dbReference>
<accession>A0ABT4UII6</accession>
<keyword evidence="2 4" id="KW-0378">Hydrolase</keyword>
<dbReference type="SUPFAM" id="SSF49899">
    <property type="entry name" value="Concanavalin A-like lectins/glucanases"/>
    <property type="match status" value="1"/>
</dbReference>
<keyword evidence="8" id="KW-1185">Reference proteome</keyword>
<organism evidence="7 8">
    <name type="scientific">Polluticaenibacter yanchengensis</name>
    <dbReference type="NCBI Taxonomy" id="3014562"/>
    <lineage>
        <taxon>Bacteria</taxon>
        <taxon>Pseudomonadati</taxon>
        <taxon>Bacteroidota</taxon>
        <taxon>Chitinophagia</taxon>
        <taxon>Chitinophagales</taxon>
        <taxon>Chitinophagaceae</taxon>
        <taxon>Polluticaenibacter</taxon>
    </lineage>
</organism>
<reference evidence="7 8" key="1">
    <citation type="submission" date="2022-12" db="EMBL/GenBank/DDBJ databases">
        <title>Chitinophagaceae gen. sp. nov., a new member of the family Chitinophagaceae, isolated from soil in a chemical factory.</title>
        <authorList>
            <person name="Ke Z."/>
        </authorList>
    </citation>
    <scope>NUCLEOTIDE SEQUENCE [LARGE SCALE GENOMIC DNA]</scope>
    <source>
        <strain evidence="7 8">LY-5</strain>
    </source>
</reference>
<evidence type="ECO:0000256" key="3">
    <source>
        <dbReference type="ARBA" id="ARBA00023295"/>
    </source>
</evidence>
<dbReference type="EMBL" id="JAQGEF010000007">
    <property type="protein sequence ID" value="MDA3614643.1"/>
    <property type="molecule type" value="Genomic_DNA"/>
</dbReference>
<comment type="similarity">
    <text evidence="1 4">Belongs to the glycosyl hydrolase 43 family.</text>
</comment>
<dbReference type="Pfam" id="PF04616">
    <property type="entry name" value="Glyco_hydro_43"/>
    <property type="match status" value="1"/>
</dbReference>
<dbReference type="Gene3D" id="2.115.10.20">
    <property type="entry name" value="Glycosyl hydrolase domain, family 43"/>
    <property type="match status" value="1"/>
</dbReference>
<sequence>MKKTRAVLPVLLMLLSFNLYAQSNQYKNPILAGFYPDPSICRVDSNFYLINSTFAYYPGLPVFHSTDLVNWKQIGNAIDRPEQLEYSGDGVSRGLFAPDISYHDGTFYIVCTMIDKGGNFVMTAKNPAGPWSNPVYLKDVPGIDPALFFDGNKAYIVYNSDAPDNKPAYSGHRTIRIRPFDFKTLKTFGEERILVNGGSDFSKKPIWIEGPHIYKHNDWYYLSCAEGGTGYNHTQVVFRTQNIDSSFIPFSGNPILTQKNLDPNRENPVTTVGHVDFVTDKNNNWHAVFLGCRPYEGDYYNTGRETFLLPVVWENGWPIILKEGNTVSYKVATPYNNKVQNNHFNGNYSFSDQFASGKLNPRFMMLRNPKQNWYNIHNGLNLALQPTTVAGTENPSFIGFRQAHINSSAGTLVLFSAKNNHEKAGLTIFQNEKHFAFFALSEKDGQAVLELQLANNDTPVLVKSIPLKTRQPLHLKIESGKKHYRFFYSFNGKNWTDFGEEMDAKIFSTKQAGGFVGALYGMYATGNGINTSNKATFKYFKYKGNDETFQ</sequence>
<evidence type="ECO:0000313" key="8">
    <source>
        <dbReference type="Proteomes" id="UP001210231"/>
    </source>
</evidence>
<dbReference type="SUPFAM" id="SSF75005">
    <property type="entry name" value="Arabinanase/levansucrase/invertase"/>
    <property type="match status" value="1"/>
</dbReference>
<dbReference type="InterPro" id="IPR006710">
    <property type="entry name" value="Glyco_hydro_43"/>
</dbReference>
<evidence type="ECO:0000313" key="7">
    <source>
        <dbReference type="EMBL" id="MDA3614643.1"/>
    </source>
</evidence>
<protein>
    <submittedName>
        <fullName evidence="7">Glycoside hydrolase family 43 protein</fullName>
    </submittedName>
</protein>
<dbReference type="Proteomes" id="UP001210231">
    <property type="component" value="Unassembled WGS sequence"/>
</dbReference>
<dbReference type="CDD" id="cd18617">
    <property type="entry name" value="GH43_XynB-like"/>
    <property type="match status" value="1"/>
</dbReference>
<dbReference type="InterPro" id="IPR013320">
    <property type="entry name" value="ConA-like_dom_sf"/>
</dbReference>
<dbReference type="PANTHER" id="PTHR42812">
    <property type="entry name" value="BETA-XYLOSIDASE"/>
    <property type="match status" value="1"/>
</dbReference>
<evidence type="ECO:0000256" key="2">
    <source>
        <dbReference type="ARBA" id="ARBA00022801"/>
    </source>
</evidence>